<dbReference type="STRING" id="1834191.A5886_000545"/>
<accession>A0A242A360</accession>
<dbReference type="InterPro" id="IPR028082">
    <property type="entry name" value="Peripla_BP_I"/>
</dbReference>
<keyword evidence="5" id="KW-1185">Reference proteome</keyword>
<dbReference type="GO" id="GO:0030288">
    <property type="term" value="C:outer membrane-bounded periplasmic space"/>
    <property type="evidence" value="ECO:0007669"/>
    <property type="project" value="TreeGrafter"/>
</dbReference>
<evidence type="ECO:0000313" key="5">
    <source>
        <dbReference type="Proteomes" id="UP000195043"/>
    </source>
</evidence>
<dbReference type="RefSeq" id="WP_256926247.1">
    <property type="nucleotide sequence ID" value="NZ_NGKU01000001.1"/>
</dbReference>
<feature type="domain" description="Periplasmic binding protein" evidence="3">
    <location>
        <begin position="21"/>
        <end position="298"/>
    </location>
</feature>
<organism evidence="4 5">
    <name type="scientific">Candidatus Enterococcus testudinis</name>
    <dbReference type="NCBI Taxonomy" id="1834191"/>
    <lineage>
        <taxon>Bacteria</taxon>
        <taxon>Bacillati</taxon>
        <taxon>Bacillota</taxon>
        <taxon>Bacilli</taxon>
        <taxon>Lactobacillales</taxon>
        <taxon>Enterococcaceae</taxon>
        <taxon>Enterococcus</taxon>
    </lineage>
</organism>
<reference evidence="4 5" key="1">
    <citation type="submission" date="2017-05" db="EMBL/GenBank/DDBJ databases">
        <title>The Genome Sequence of Enterococcus sp. 8G7_MSG3316.</title>
        <authorList>
            <consortium name="The Broad Institute Genomics Platform"/>
            <consortium name="The Broad Institute Genomic Center for Infectious Diseases"/>
            <person name="Earl A."/>
            <person name="Manson A."/>
            <person name="Schwartman J."/>
            <person name="Gilmore M."/>
            <person name="Abouelleil A."/>
            <person name="Cao P."/>
            <person name="Chapman S."/>
            <person name="Cusick C."/>
            <person name="Shea T."/>
            <person name="Young S."/>
            <person name="Neafsey D."/>
            <person name="Nusbaum C."/>
            <person name="Birren B."/>
        </authorList>
    </citation>
    <scope>NUCLEOTIDE SEQUENCE [LARGE SCALE GENOMIC DNA]</scope>
    <source>
        <strain evidence="4 5">8G7_MSG3316</strain>
    </source>
</reference>
<evidence type="ECO:0000256" key="1">
    <source>
        <dbReference type="ARBA" id="ARBA00004196"/>
    </source>
</evidence>
<dbReference type="InterPro" id="IPR050555">
    <property type="entry name" value="Bact_Solute-Bind_Prot2"/>
</dbReference>
<dbReference type="Proteomes" id="UP000195043">
    <property type="component" value="Unassembled WGS sequence"/>
</dbReference>
<dbReference type="CDD" id="cd19994">
    <property type="entry name" value="PBP1_ChvE"/>
    <property type="match status" value="1"/>
</dbReference>
<dbReference type="PANTHER" id="PTHR30036:SF1">
    <property type="entry name" value="D-XYLOSE-BINDING PERIPLASMIC PROTEIN"/>
    <property type="match status" value="1"/>
</dbReference>
<dbReference type="GO" id="GO:0030246">
    <property type="term" value="F:carbohydrate binding"/>
    <property type="evidence" value="ECO:0007669"/>
    <property type="project" value="TreeGrafter"/>
</dbReference>
<name>A0A242A360_9ENTE</name>
<dbReference type="PANTHER" id="PTHR30036">
    <property type="entry name" value="D-XYLOSE-BINDING PERIPLASMIC PROTEIN"/>
    <property type="match status" value="1"/>
</dbReference>
<dbReference type="NCBIfam" id="NF040907">
    <property type="entry name" value="ChvE"/>
    <property type="match status" value="1"/>
</dbReference>
<proteinExistence type="predicted"/>
<dbReference type="Pfam" id="PF13407">
    <property type="entry name" value="Peripla_BP_4"/>
    <property type="match status" value="1"/>
</dbReference>
<comment type="subcellular location">
    <subcellularLocation>
        <location evidence="1">Cell envelope</location>
    </subcellularLocation>
</comment>
<dbReference type="InterPro" id="IPR025997">
    <property type="entry name" value="SBP_2_dom"/>
</dbReference>
<dbReference type="EMBL" id="NGKU01000001">
    <property type="protein sequence ID" value="OTN75475.1"/>
    <property type="molecule type" value="Genomic_DNA"/>
</dbReference>
<dbReference type="Gene3D" id="3.40.50.2300">
    <property type="match status" value="2"/>
</dbReference>
<gene>
    <name evidence="4" type="ORF">A5886_000545</name>
</gene>
<evidence type="ECO:0000259" key="3">
    <source>
        <dbReference type="Pfam" id="PF13407"/>
    </source>
</evidence>
<evidence type="ECO:0000256" key="2">
    <source>
        <dbReference type="ARBA" id="ARBA00022729"/>
    </source>
</evidence>
<comment type="caution">
    <text evidence="4">The sequence shown here is derived from an EMBL/GenBank/DDBJ whole genome shotgun (WGS) entry which is preliminary data.</text>
</comment>
<sequence>MVCALLFLTACGASGEAEKTIGIAMPSKALERWEKDGDYMVETFKELGYQTDIQYAQDQVPTQVSQIENMITKGVDVIVIASIDGEALTDVVEKAKGQDIPVIAYDRLIMNAEGIDYYATFDNFGVGVLQGNYIVDSLELDHQAGPFNIELFGGAPDDNNARFFYNGALSVLQPYIDAGTLIVKSGQTEFSRIAIQNWDGATAQARMDNLLSGNYTEDQVDAVLAPNDAVAMGIVSSLRSVGYGSNDRPMPVITGQDAETASVKSIIEGGQSMTVFKDTQQLADVTAQMVDQMLKGEEVTVNDHETYDNNVKVVPTNLLIPIAVDIQNYQEILIDSGYLAASDIE</sequence>
<dbReference type="SUPFAM" id="SSF53822">
    <property type="entry name" value="Periplasmic binding protein-like I"/>
    <property type="match status" value="1"/>
</dbReference>
<dbReference type="AlphaFoldDB" id="A0A242A360"/>
<evidence type="ECO:0000313" key="4">
    <source>
        <dbReference type="EMBL" id="OTN75475.1"/>
    </source>
</evidence>
<dbReference type="InterPro" id="IPR049784">
    <property type="entry name" value="ChvE-like"/>
</dbReference>
<protein>
    <recommendedName>
        <fullName evidence="3">Periplasmic binding protein domain-containing protein</fullName>
    </recommendedName>
</protein>
<keyword evidence="2" id="KW-0732">Signal</keyword>